<dbReference type="Gene3D" id="3.40.50.1390">
    <property type="entry name" value="Resolvase, N-terminal catalytic domain"/>
    <property type="match status" value="1"/>
</dbReference>
<dbReference type="SUPFAM" id="SSF53041">
    <property type="entry name" value="Resolvase-like"/>
    <property type="match status" value="1"/>
</dbReference>
<dbReference type="GO" id="GO:0003677">
    <property type="term" value="F:DNA binding"/>
    <property type="evidence" value="ECO:0007669"/>
    <property type="project" value="InterPro"/>
</dbReference>
<reference evidence="3 4" key="1">
    <citation type="submission" date="2018-06" db="EMBL/GenBank/DDBJ databases">
        <authorList>
            <consortium name="Pathogen Informatics"/>
            <person name="Doyle S."/>
        </authorList>
    </citation>
    <scope>NUCLEOTIDE SEQUENCE [LARGE SCALE GENOMIC DNA]</scope>
    <source>
        <strain evidence="3 4">NCTC10418</strain>
    </source>
</reference>
<protein>
    <submittedName>
        <fullName evidence="3">Putative pinE invertase/site-specific DNA recombinase</fullName>
    </submittedName>
</protein>
<proteinExistence type="predicted"/>
<dbReference type="EMBL" id="UFZQ01000001">
    <property type="protein sequence ID" value="STE85715.1"/>
    <property type="molecule type" value="Genomic_DNA"/>
</dbReference>
<dbReference type="InterPro" id="IPR006118">
    <property type="entry name" value="Recombinase_CS"/>
</dbReference>
<evidence type="ECO:0000313" key="3">
    <source>
        <dbReference type="EMBL" id="STE85715.1"/>
    </source>
</evidence>
<dbReference type="AlphaFoldDB" id="A0A376KSM6"/>
<dbReference type="PROSITE" id="PS00397">
    <property type="entry name" value="RECOMBINASES_1"/>
    <property type="match status" value="1"/>
</dbReference>
<evidence type="ECO:0000256" key="1">
    <source>
        <dbReference type="PIRSR" id="PIRSR606118-50"/>
    </source>
</evidence>
<dbReference type="GO" id="GO:0000150">
    <property type="term" value="F:DNA strand exchange activity"/>
    <property type="evidence" value="ECO:0007669"/>
    <property type="project" value="InterPro"/>
</dbReference>
<accession>A0A376KSM6</accession>
<organism evidence="3 4">
    <name type="scientific">Escherichia coli</name>
    <dbReference type="NCBI Taxonomy" id="562"/>
    <lineage>
        <taxon>Bacteria</taxon>
        <taxon>Pseudomonadati</taxon>
        <taxon>Pseudomonadota</taxon>
        <taxon>Gammaproteobacteria</taxon>
        <taxon>Enterobacterales</taxon>
        <taxon>Enterobacteriaceae</taxon>
        <taxon>Escherichia</taxon>
    </lineage>
</organism>
<feature type="active site" description="O-(5'-phospho-DNA)-serine intermediate" evidence="1 2">
    <location>
        <position position="9"/>
    </location>
</feature>
<sequence>MLIGYVRVSTNDQNTDLQRNALNCAGCELIFLRVNHQHETNNLASNLILYPALGMFKRGYCPNPNKLLLNYEGRICSFPFRLKLPVSLSKKSRSKHIRNNLKSYLSNVESRSHVVCKNVPRLADGRSIARV</sequence>
<gene>
    <name evidence="3" type="primary">hin</name>
    <name evidence="3" type="ORF">NCTC10418_03336</name>
</gene>
<dbReference type="Proteomes" id="UP000255460">
    <property type="component" value="Unassembled WGS sequence"/>
</dbReference>
<evidence type="ECO:0000256" key="2">
    <source>
        <dbReference type="PROSITE-ProRule" id="PRU10137"/>
    </source>
</evidence>
<evidence type="ECO:0000313" key="4">
    <source>
        <dbReference type="Proteomes" id="UP000255460"/>
    </source>
</evidence>
<dbReference type="InterPro" id="IPR036162">
    <property type="entry name" value="Resolvase-like_N_sf"/>
</dbReference>
<name>A0A376KSM6_ECOLX</name>